<feature type="region of interest" description="Disordered" evidence="1">
    <location>
        <begin position="50"/>
        <end position="75"/>
    </location>
</feature>
<dbReference type="EMBL" id="JAGXFD010000001">
    <property type="protein sequence ID" value="MBZ9568306.1"/>
    <property type="molecule type" value="Genomic_DNA"/>
</dbReference>
<feature type="region of interest" description="Disordered" evidence="1">
    <location>
        <begin position="287"/>
        <end position="307"/>
    </location>
</feature>
<feature type="compositionally biased region" description="Basic and acidic residues" evidence="1">
    <location>
        <begin position="287"/>
        <end position="297"/>
    </location>
</feature>
<feature type="domain" description="Flagellar hook-length control protein-like C-terminal" evidence="2">
    <location>
        <begin position="301"/>
        <end position="374"/>
    </location>
</feature>
<accession>A0ABS7X098</accession>
<feature type="region of interest" description="Disordered" evidence="1">
    <location>
        <begin position="170"/>
        <end position="200"/>
    </location>
</feature>
<proteinExistence type="predicted"/>
<sequence length="392" mass="41281">MSGVITPLIDTLLHQVLGKRGDAPVIRNEAEPVRPLTPNSALRALHSDSRLESGRAGGTLPQAGVSPASGRASGELPQALLPASTTTRFSPAARTIADVLLKFPAPPSVIRPAAPLSASGASLDATQLAPRLQAGIETSGLFYEAHLARWFRGELSRGMLLREPQMQFAPRLPSTSSGAAGTAPTGGFPPPPQAAGSGAAASASPVPAMAALSFRPLAAGDALSEVAARDLQLASQQAQAAQSAQGKDDVLQQLVRHQLEMMVTPVIRWEGDVWSGLFMALTLHVPPEAERDPRDGGPEEDASEGSWHSELTLRLASLGELGVRLWLRERSLALEIHASEASVFTRLEAGRADFESRLRRCGLDDVRVSVLRDEHGDRRAGGAESAGFEGEA</sequence>
<keyword evidence="3" id="KW-0969">Cilium</keyword>
<evidence type="ECO:0000313" key="4">
    <source>
        <dbReference type="Proteomes" id="UP001319883"/>
    </source>
</evidence>
<evidence type="ECO:0000256" key="1">
    <source>
        <dbReference type="SAM" id="MobiDB-lite"/>
    </source>
</evidence>
<name>A0ABS7X098_9GAMM</name>
<organism evidence="3 4">
    <name type="scientific">Modicisalibacter tunisiensis</name>
    <dbReference type="NCBI Taxonomy" id="390637"/>
    <lineage>
        <taxon>Bacteria</taxon>
        <taxon>Pseudomonadati</taxon>
        <taxon>Pseudomonadota</taxon>
        <taxon>Gammaproteobacteria</taxon>
        <taxon>Oceanospirillales</taxon>
        <taxon>Halomonadaceae</taxon>
        <taxon>Modicisalibacter</taxon>
    </lineage>
</organism>
<reference evidence="3 4" key="1">
    <citation type="submission" date="2021-05" db="EMBL/GenBank/DDBJ databases">
        <title>Petroleum and Energy Research Collection (APPE): ex situ preservation of microbial diversity associated with the oil industry and exploitation of its biotechnological potential.</title>
        <authorList>
            <person name="Paixao C.T.M."/>
            <person name="Gomes M.B."/>
            <person name="Oliveira V.M."/>
        </authorList>
    </citation>
    <scope>NUCLEOTIDE SEQUENCE [LARGE SCALE GENOMIC DNA]</scope>
    <source>
        <strain evidence="3 4">LIT2</strain>
    </source>
</reference>
<keyword evidence="4" id="KW-1185">Reference proteome</keyword>
<evidence type="ECO:0000259" key="2">
    <source>
        <dbReference type="Pfam" id="PF02120"/>
    </source>
</evidence>
<dbReference type="Pfam" id="PF02120">
    <property type="entry name" value="Flg_hook"/>
    <property type="match status" value="1"/>
</dbReference>
<feature type="compositionally biased region" description="Low complexity" evidence="1">
    <location>
        <begin position="173"/>
        <end position="186"/>
    </location>
</feature>
<keyword evidence="3" id="KW-0282">Flagellum</keyword>
<protein>
    <submittedName>
        <fullName evidence="3">Flagellar hook-length control protein FliK</fullName>
    </submittedName>
</protein>
<gene>
    <name evidence="3" type="ORF">KGQ91_11560</name>
</gene>
<keyword evidence="3" id="KW-0966">Cell projection</keyword>
<comment type="caution">
    <text evidence="3">The sequence shown here is derived from an EMBL/GenBank/DDBJ whole genome shotgun (WGS) entry which is preliminary data.</text>
</comment>
<dbReference type="InterPro" id="IPR021136">
    <property type="entry name" value="Flagellar_hook_control-like_C"/>
</dbReference>
<evidence type="ECO:0000313" key="3">
    <source>
        <dbReference type="EMBL" id="MBZ9568306.1"/>
    </source>
</evidence>
<dbReference type="Proteomes" id="UP001319883">
    <property type="component" value="Unassembled WGS sequence"/>
</dbReference>
<dbReference type="RefSeq" id="WP_224421046.1">
    <property type="nucleotide sequence ID" value="NZ_JAGXFD010000001.1"/>
</dbReference>